<dbReference type="RefSeq" id="WP_126148592.1">
    <property type="nucleotide sequence ID" value="NZ_JAEKMH010000007.1"/>
</dbReference>
<dbReference type="EMBL" id="JAEKMH010000007">
    <property type="protein sequence ID" value="MBJ3786993.1"/>
    <property type="molecule type" value="Genomic_DNA"/>
</dbReference>
<keyword evidence="2" id="KW-1185">Reference proteome</keyword>
<name>A0A934MM66_9HYPH</name>
<reference evidence="1" key="1">
    <citation type="submission" date="2020-12" db="EMBL/GenBank/DDBJ databases">
        <title>Devosia sp. MSA67 isolated from Mo River.</title>
        <authorList>
            <person name="Ma F."/>
            <person name="Zi Z."/>
        </authorList>
    </citation>
    <scope>NUCLEOTIDE SEQUENCE</scope>
    <source>
        <strain evidence="1">MSA67</strain>
    </source>
</reference>
<dbReference type="AlphaFoldDB" id="A0A934MM66"/>
<evidence type="ECO:0000313" key="2">
    <source>
        <dbReference type="Proteomes" id="UP000602124"/>
    </source>
</evidence>
<dbReference type="Proteomes" id="UP000602124">
    <property type="component" value="Unassembled WGS sequence"/>
</dbReference>
<evidence type="ECO:0000313" key="1">
    <source>
        <dbReference type="EMBL" id="MBJ3786993.1"/>
    </source>
</evidence>
<comment type="caution">
    <text evidence="1">The sequence shown here is derived from an EMBL/GenBank/DDBJ whole genome shotgun (WGS) entry which is preliminary data.</text>
</comment>
<protein>
    <submittedName>
        <fullName evidence="1">Uncharacterized protein</fullName>
    </submittedName>
</protein>
<organism evidence="1 2">
    <name type="scientific">Devosia sediminis</name>
    <dbReference type="NCBI Taxonomy" id="2798801"/>
    <lineage>
        <taxon>Bacteria</taxon>
        <taxon>Pseudomonadati</taxon>
        <taxon>Pseudomonadota</taxon>
        <taxon>Alphaproteobacteria</taxon>
        <taxon>Hyphomicrobiales</taxon>
        <taxon>Devosiaceae</taxon>
        <taxon>Devosia</taxon>
    </lineage>
</organism>
<proteinExistence type="predicted"/>
<accession>A0A934MM66</accession>
<sequence length="109" mass="11949">MADPFQCPKPTGQEITSSDEATLAVITMCSGNHFAVKGRRTSWIKRAWLDRANSNEEMMDGITSPVVSIPSQSEIVLAVWQDKAAESDVSTLLKGQKRRAASMGSRHQN</sequence>
<gene>
    <name evidence="1" type="ORF">JEQ47_19890</name>
</gene>